<comment type="caution">
    <text evidence="9">The sequence shown here is derived from an EMBL/GenBank/DDBJ whole genome shotgun (WGS) entry which is preliminary data.</text>
</comment>
<dbReference type="InterPro" id="IPR022643">
    <property type="entry name" value="De-COase2_C"/>
</dbReference>
<keyword evidence="3" id="KW-0663">Pyridoxal phosphate</keyword>
<dbReference type="Gene3D" id="2.40.37.10">
    <property type="entry name" value="Lyase, Ornithine Decarboxylase, Chain A, domain 1"/>
    <property type="match status" value="1"/>
</dbReference>
<evidence type="ECO:0000256" key="2">
    <source>
        <dbReference type="ARBA" id="ARBA00022793"/>
    </source>
</evidence>
<comment type="similarity">
    <text evidence="6">Belongs to the Orn/Lys/Arg decarboxylase class-II family.</text>
</comment>
<evidence type="ECO:0000256" key="1">
    <source>
        <dbReference type="ARBA" id="ARBA00001933"/>
    </source>
</evidence>
<dbReference type="CDD" id="cd06839">
    <property type="entry name" value="PLPDE_III_Btrk_like"/>
    <property type="match status" value="1"/>
</dbReference>
<evidence type="ECO:0000256" key="6">
    <source>
        <dbReference type="RuleBase" id="RU003737"/>
    </source>
</evidence>
<keyword evidence="4" id="KW-0028">Amino-acid biosynthesis</keyword>
<dbReference type="SUPFAM" id="SSF51419">
    <property type="entry name" value="PLP-binding barrel"/>
    <property type="match status" value="1"/>
</dbReference>
<dbReference type="Pfam" id="PF00278">
    <property type="entry name" value="Orn_DAP_Arg_deC"/>
    <property type="match status" value="1"/>
</dbReference>
<dbReference type="InterPro" id="IPR022644">
    <property type="entry name" value="De-COase2_N"/>
</dbReference>
<dbReference type="Proteomes" id="UP000035425">
    <property type="component" value="Unassembled WGS sequence"/>
</dbReference>
<keyword evidence="10" id="KW-1185">Reference proteome</keyword>
<dbReference type="PANTHER" id="PTHR43727:SF2">
    <property type="entry name" value="GROUP IV DECARBOXYLASE"/>
    <property type="match status" value="1"/>
</dbReference>
<dbReference type="InterPro" id="IPR000183">
    <property type="entry name" value="Orn/DAP/Arg_de-COase"/>
</dbReference>
<dbReference type="InterPro" id="IPR009006">
    <property type="entry name" value="Ala_racemase/Decarboxylase_C"/>
</dbReference>
<reference evidence="9 10" key="1">
    <citation type="submission" date="2014-12" db="EMBL/GenBank/DDBJ databases">
        <title>Frankia sp. BMG5.1 draft genome.</title>
        <authorList>
            <person name="Gtari M."/>
            <person name="Ghodhbane-Gtari F."/>
            <person name="Nouioui I."/>
            <person name="Ktari A."/>
            <person name="Hezbri K."/>
            <person name="Mimouni W."/>
            <person name="Sbissi I."/>
            <person name="Ayari A."/>
            <person name="Yamanaka T."/>
            <person name="Normand P."/>
            <person name="Tisa L.S."/>
            <person name="Boudabous A."/>
        </authorList>
    </citation>
    <scope>NUCLEOTIDE SEQUENCE [LARGE SCALE GENOMIC DNA]</scope>
    <source>
        <strain evidence="9 10">BMG5.1</strain>
    </source>
</reference>
<dbReference type="RefSeq" id="WP_047222034.1">
    <property type="nucleotide sequence ID" value="NZ_JWIO01000006.1"/>
</dbReference>
<sequence>MTEFDVQGVTVSELARRFGTPLYVYDSDELIGRLTTLLDVMHPRLEVFFSLKANPNIAVCALLHSRGARAEVSSMVELTTALRAGVAGEDIIFLGPGKSRAELVACLERGVHTIVCESFGELATINELAGERGMIAPVALRVNPSFQVKGSGLTMGGRARQFGIDEAQLLATPDLAERHPSVRLMGVHAYMGTRILNADAVANNTERILDLAERISATLGFPLDLVDIGGGLGIAYFDGEDDLDLAALATRMNPVVGDFATRHPGTRLVMELGRYLTAMAGTYVIRVEYTKTSLGERFAVADGGTNHHMAAVGIGSFVKRNFPMLLLNRIDEPASESWHVTGPLCTPNDTLGKKVELPPVRPGDLIGVLRSGAYGPSASPVFFLSHGHPAEVLVHCGQPYLVRERDRPEDLLRQQRLPDLTAVAMPRAN</sequence>
<dbReference type="InterPro" id="IPR029066">
    <property type="entry name" value="PLP-binding_barrel"/>
</dbReference>
<evidence type="ECO:0000313" key="9">
    <source>
        <dbReference type="EMBL" id="KLL12202.1"/>
    </source>
</evidence>
<evidence type="ECO:0000256" key="5">
    <source>
        <dbReference type="ARBA" id="ARBA00023239"/>
    </source>
</evidence>
<keyword evidence="2" id="KW-0210">Decarboxylase</keyword>
<comment type="cofactor">
    <cofactor evidence="1">
        <name>pyridoxal 5'-phosphate</name>
        <dbReference type="ChEBI" id="CHEBI:597326"/>
    </cofactor>
</comment>
<evidence type="ECO:0000256" key="3">
    <source>
        <dbReference type="ARBA" id="ARBA00022898"/>
    </source>
</evidence>
<dbReference type="Pfam" id="PF02784">
    <property type="entry name" value="Orn_Arg_deC_N"/>
    <property type="match status" value="1"/>
</dbReference>
<dbReference type="EMBL" id="JWIO01000006">
    <property type="protein sequence ID" value="KLL12202.1"/>
    <property type="molecule type" value="Genomic_DNA"/>
</dbReference>
<protein>
    <submittedName>
        <fullName evidence="9">Diaminopimelate decarboxylase</fullName>
    </submittedName>
</protein>
<accession>A0ABR5F6B7</accession>
<gene>
    <name evidence="9" type="ORF">FrCorBMG51_05565</name>
</gene>
<keyword evidence="5" id="KW-0456">Lyase</keyword>
<name>A0ABR5F6B7_9ACTN</name>
<dbReference type="Gene3D" id="3.20.20.10">
    <property type="entry name" value="Alanine racemase"/>
    <property type="match status" value="1"/>
</dbReference>
<feature type="domain" description="Orn/DAP/Arg decarboxylase 2 N-terminal" evidence="8">
    <location>
        <begin position="40"/>
        <end position="278"/>
    </location>
</feature>
<dbReference type="InterPro" id="IPR002986">
    <property type="entry name" value="DAP_deCOOHase_LysA"/>
</dbReference>
<dbReference type="PRINTS" id="PR01181">
    <property type="entry name" value="DAPDCRBXLASE"/>
</dbReference>
<feature type="domain" description="Orn/DAP/Arg decarboxylase 2 C-terminal" evidence="7">
    <location>
        <begin position="23"/>
        <end position="372"/>
    </location>
</feature>
<organism evidence="9 10">
    <name type="scientific">Protofrankia coriariae</name>
    <dbReference type="NCBI Taxonomy" id="1562887"/>
    <lineage>
        <taxon>Bacteria</taxon>
        <taxon>Bacillati</taxon>
        <taxon>Actinomycetota</taxon>
        <taxon>Actinomycetes</taxon>
        <taxon>Frankiales</taxon>
        <taxon>Frankiaceae</taxon>
        <taxon>Protofrankia</taxon>
    </lineage>
</organism>
<evidence type="ECO:0000256" key="4">
    <source>
        <dbReference type="ARBA" id="ARBA00023154"/>
    </source>
</evidence>
<evidence type="ECO:0000259" key="8">
    <source>
        <dbReference type="Pfam" id="PF02784"/>
    </source>
</evidence>
<keyword evidence="4" id="KW-0457">Lysine biosynthesis</keyword>
<dbReference type="SUPFAM" id="SSF50621">
    <property type="entry name" value="Alanine racemase C-terminal domain-like"/>
    <property type="match status" value="1"/>
</dbReference>
<dbReference type="PANTHER" id="PTHR43727">
    <property type="entry name" value="DIAMINOPIMELATE DECARBOXYLASE"/>
    <property type="match status" value="1"/>
</dbReference>
<evidence type="ECO:0000259" key="7">
    <source>
        <dbReference type="Pfam" id="PF00278"/>
    </source>
</evidence>
<proteinExistence type="inferred from homology"/>
<evidence type="ECO:0000313" key="10">
    <source>
        <dbReference type="Proteomes" id="UP000035425"/>
    </source>
</evidence>
<dbReference type="PRINTS" id="PR01179">
    <property type="entry name" value="ODADCRBXLASE"/>
</dbReference>